<proteinExistence type="predicted"/>
<dbReference type="KEGG" id="mrs:Murru_1168"/>
<name>G2PN88_ALLRU</name>
<reference evidence="1 2" key="2">
    <citation type="journal article" date="2012" name="Stand. Genomic Sci.">
        <title>Complete genome sequence of the facultatively anaerobic, appendaged bacterium Muricauda ruestringensis type strain (B1(T)).</title>
        <authorList>
            <person name="Huntemann M."/>
            <person name="Teshima H."/>
            <person name="Lapidus A."/>
            <person name="Nolan M."/>
            <person name="Lucas S."/>
            <person name="Hammon N."/>
            <person name="Deshpande S."/>
            <person name="Cheng J.F."/>
            <person name="Tapia R."/>
            <person name="Goodwin L.A."/>
            <person name="Pitluck S."/>
            <person name="Liolios K."/>
            <person name="Pagani I."/>
            <person name="Ivanova N."/>
            <person name="Mavromatis K."/>
            <person name="Mikhailova N."/>
            <person name="Pati A."/>
            <person name="Chen A."/>
            <person name="Palaniappan K."/>
            <person name="Land M."/>
            <person name="Hauser L."/>
            <person name="Pan C."/>
            <person name="Brambilla E.M."/>
            <person name="Rohde M."/>
            <person name="Spring S."/>
            <person name="Goker M."/>
            <person name="Detter J.C."/>
            <person name="Bristow J."/>
            <person name="Eisen J.A."/>
            <person name="Markowitz V."/>
            <person name="Hugenholtz P."/>
            <person name="Kyrpides N.C."/>
            <person name="Klenk H.P."/>
            <person name="Woyke T."/>
        </authorList>
    </citation>
    <scope>NUCLEOTIDE SEQUENCE [LARGE SCALE GENOMIC DNA]</scope>
    <source>
        <strain evidence="2">DSM 13258 / LMG 19739 / B1</strain>
    </source>
</reference>
<dbReference type="AlphaFoldDB" id="G2PN88"/>
<gene>
    <name evidence="1" type="ordered locus">Murru_1168</name>
</gene>
<sequence>MPDLRREKQGSSLNIDSQISKYFIKKLKGILQVVIKNV</sequence>
<evidence type="ECO:0000313" key="1">
    <source>
        <dbReference type="EMBL" id="AEM70212.1"/>
    </source>
</evidence>
<dbReference type="HOGENOM" id="CLU_3330330_0_0_10"/>
<protein>
    <submittedName>
        <fullName evidence="1">Uncharacterized protein</fullName>
    </submittedName>
</protein>
<organism evidence="1 2">
    <name type="scientific">Allomuricauda ruestringensis (strain DSM 13258 / CIP 107369 / LMG 19739 / B1)</name>
    <name type="common">Muricauda ruestringensis</name>
    <dbReference type="NCBI Taxonomy" id="886377"/>
    <lineage>
        <taxon>Bacteria</taxon>
        <taxon>Pseudomonadati</taxon>
        <taxon>Bacteroidota</taxon>
        <taxon>Flavobacteriia</taxon>
        <taxon>Flavobacteriales</taxon>
        <taxon>Flavobacteriaceae</taxon>
        <taxon>Flagellimonas</taxon>
    </lineage>
</organism>
<reference evidence="2" key="1">
    <citation type="submission" date="2011-08" db="EMBL/GenBank/DDBJ databases">
        <title>The complete genome of Muricauda ruestringensis DSM 13258.</title>
        <authorList>
            <person name="Lucas S."/>
            <person name="Han J."/>
            <person name="Lapidus A."/>
            <person name="Bruce D."/>
            <person name="Goodwin L."/>
            <person name="Pitluck S."/>
            <person name="Peters L."/>
            <person name="Kyrpides N."/>
            <person name="Mavromatis K."/>
            <person name="Ivanova N."/>
            <person name="Ovchinnikova G."/>
            <person name="Teshima H."/>
            <person name="Detter J.C."/>
            <person name="Tapia R."/>
            <person name="Han C."/>
            <person name="Land M."/>
            <person name="Hauser L."/>
            <person name="Markowitz V."/>
            <person name="Cheng J.-F."/>
            <person name="Hugenholtz P."/>
            <person name="Woyke T."/>
            <person name="Wu D."/>
            <person name="Spring S."/>
            <person name="Schroeder M."/>
            <person name="Brambilla E."/>
            <person name="Klenk H.-P."/>
            <person name="Eisen J.A."/>
        </authorList>
    </citation>
    <scope>NUCLEOTIDE SEQUENCE [LARGE SCALE GENOMIC DNA]</scope>
    <source>
        <strain evidence="2">DSM 13258 / LMG 19739 / B1</strain>
    </source>
</reference>
<accession>G2PN88</accession>
<dbReference type="STRING" id="886377.Murru_1168"/>
<dbReference type="EMBL" id="CP002999">
    <property type="protein sequence ID" value="AEM70212.1"/>
    <property type="molecule type" value="Genomic_DNA"/>
</dbReference>
<dbReference type="Proteomes" id="UP000008908">
    <property type="component" value="Chromosome"/>
</dbReference>
<evidence type="ECO:0000313" key="2">
    <source>
        <dbReference type="Proteomes" id="UP000008908"/>
    </source>
</evidence>
<keyword evidence="2" id="KW-1185">Reference proteome</keyword>